<protein>
    <submittedName>
        <fullName evidence="1">Superoxide dismutase</fullName>
    </submittedName>
</protein>
<dbReference type="SUPFAM" id="SSF109770">
    <property type="entry name" value="Nickel-containing superoxide dismutase, NiSOD"/>
    <property type="match status" value="1"/>
</dbReference>
<dbReference type="InterPro" id="IPR036502">
    <property type="entry name" value="NiSOD_sf"/>
</dbReference>
<comment type="caution">
    <text evidence="1">The sequence shown here is derived from an EMBL/GenBank/DDBJ whole genome shotgun (WGS) entry which is preliminary data.</text>
</comment>
<dbReference type="InterPro" id="IPR014123">
    <property type="entry name" value="Superoxide_dismutase_Ni-type"/>
</dbReference>
<dbReference type="GO" id="GO:0016151">
    <property type="term" value="F:nickel cation binding"/>
    <property type="evidence" value="ECO:0007669"/>
    <property type="project" value="InterPro"/>
</dbReference>
<reference evidence="1 2" key="1">
    <citation type="submission" date="2019-08" db="EMBL/GenBank/DDBJ databases">
        <title>In-depth cultivation of the pig gut microbiome towards novel bacterial diversity and tailored functional studies.</title>
        <authorList>
            <person name="Wylensek D."/>
            <person name="Hitch T.C.A."/>
            <person name="Clavel T."/>
        </authorList>
    </citation>
    <scope>NUCLEOTIDE SEQUENCE [LARGE SCALE GENOMIC DNA]</scope>
    <source>
        <strain evidence="1 2">BBE-744-WT-12</strain>
    </source>
</reference>
<dbReference type="Gene3D" id="1.20.120.400">
    <property type="entry name" value="Nickel-containing superoxide dismutase"/>
    <property type="match status" value="1"/>
</dbReference>
<sequence>MKKSLVVLAVLGVMAAAGFRIYAHCEIPCGIYDDPMRMKMIHEHIRTIGKSIHEIGHLGAAEKPDANQLTRWIINKDDHADQLRDIVTQYFMTQRLKPLAPGDPGYEKYIRELTLLHALLVEAMKSKQGVDPATAEKMSVLAAEFEKSYFGEGGR</sequence>
<evidence type="ECO:0000313" key="1">
    <source>
        <dbReference type="EMBL" id="MST98946.1"/>
    </source>
</evidence>
<gene>
    <name evidence="1" type="ORF">FYJ85_18075</name>
</gene>
<dbReference type="GO" id="GO:0004784">
    <property type="term" value="F:superoxide dismutase activity"/>
    <property type="evidence" value="ECO:0007669"/>
    <property type="project" value="InterPro"/>
</dbReference>
<dbReference type="EMBL" id="VUNS01000026">
    <property type="protein sequence ID" value="MST98946.1"/>
    <property type="molecule type" value="Genomic_DNA"/>
</dbReference>
<name>A0A844G6G5_9BACT</name>
<keyword evidence="2" id="KW-1185">Reference proteome</keyword>
<accession>A0A844G6G5</accession>
<organism evidence="1 2">
    <name type="scientific">Victivallis lenta</name>
    <dbReference type="NCBI Taxonomy" id="2606640"/>
    <lineage>
        <taxon>Bacteria</taxon>
        <taxon>Pseudomonadati</taxon>
        <taxon>Lentisphaerota</taxon>
        <taxon>Lentisphaeria</taxon>
        <taxon>Victivallales</taxon>
        <taxon>Victivallaceae</taxon>
        <taxon>Victivallis</taxon>
    </lineage>
</organism>
<proteinExistence type="predicted"/>
<evidence type="ECO:0000313" key="2">
    <source>
        <dbReference type="Proteomes" id="UP000435649"/>
    </source>
</evidence>
<dbReference type="Pfam" id="PF09055">
    <property type="entry name" value="Sod_Ni"/>
    <property type="match status" value="1"/>
</dbReference>
<dbReference type="Proteomes" id="UP000435649">
    <property type="component" value="Unassembled WGS sequence"/>
</dbReference>
<dbReference type="AlphaFoldDB" id="A0A844G6G5"/>